<dbReference type="NCBIfam" id="TIGR00114">
    <property type="entry name" value="lumazine-synth"/>
    <property type="match status" value="1"/>
</dbReference>
<dbReference type="Proteomes" id="UP000478417">
    <property type="component" value="Unassembled WGS sequence"/>
</dbReference>
<dbReference type="InterPro" id="IPR036467">
    <property type="entry name" value="LS/RS_sf"/>
</dbReference>
<dbReference type="PANTHER" id="PTHR21058">
    <property type="entry name" value="6,7-DIMETHYL-8-RIBITYLLUMAZINE SYNTHASE DMRL SYNTHASE LUMAZINE SYNTHASE"/>
    <property type="match status" value="1"/>
</dbReference>
<feature type="binding site" evidence="7">
    <location>
        <position position="130"/>
    </location>
    <ligand>
        <name>(2S)-2-hydroxy-3-oxobutyl phosphate</name>
        <dbReference type="ChEBI" id="CHEBI:58830"/>
    </ligand>
</feature>
<evidence type="ECO:0000256" key="6">
    <source>
        <dbReference type="ARBA" id="ARBA00048785"/>
    </source>
</evidence>
<feature type="binding site" evidence="7">
    <location>
        <begin position="59"/>
        <end position="61"/>
    </location>
    <ligand>
        <name>5-amino-6-(D-ribitylamino)uracil</name>
        <dbReference type="ChEBI" id="CHEBI:15934"/>
    </ligand>
</feature>
<dbReference type="HAMAP" id="MF_00178">
    <property type="entry name" value="Lumazine_synth"/>
    <property type="match status" value="1"/>
</dbReference>
<organism evidence="8 9">
    <name type="scientific">Oceanipulchritudo coccoides</name>
    <dbReference type="NCBI Taxonomy" id="2706888"/>
    <lineage>
        <taxon>Bacteria</taxon>
        <taxon>Pseudomonadati</taxon>
        <taxon>Verrucomicrobiota</taxon>
        <taxon>Opitutia</taxon>
        <taxon>Puniceicoccales</taxon>
        <taxon>Oceanipulchritudinaceae</taxon>
        <taxon>Oceanipulchritudo</taxon>
    </lineage>
</organism>
<evidence type="ECO:0000256" key="5">
    <source>
        <dbReference type="ARBA" id="ARBA00022679"/>
    </source>
</evidence>
<evidence type="ECO:0000313" key="9">
    <source>
        <dbReference type="Proteomes" id="UP000478417"/>
    </source>
</evidence>
<comment type="catalytic activity">
    <reaction evidence="6 7">
        <text>(2S)-2-hydroxy-3-oxobutyl phosphate + 5-amino-6-(D-ribitylamino)uracil = 6,7-dimethyl-8-(1-D-ribityl)lumazine + phosphate + 2 H2O + H(+)</text>
        <dbReference type="Rhea" id="RHEA:26152"/>
        <dbReference type="ChEBI" id="CHEBI:15377"/>
        <dbReference type="ChEBI" id="CHEBI:15378"/>
        <dbReference type="ChEBI" id="CHEBI:15934"/>
        <dbReference type="ChEBI" id="CHEBI:43474"/>
        <dbReference type="ChEBI" id="CHEBI:58201"/>
        <dbReference type="ChEBI" id="CHEBI:58830"/>
        <dbReference type="EC" id="2.5.1.78"/>
    </reaction>
</comment>
<evidence type="ECO:0000256" key="1">
    <source>
        <dbReference type="ARBA" id="ARBA00004917"/>
    </source>
</evidence>
<sequence>MSKDKPDRLAIDGEGCRVAIIAARYNFQMVNTLLESVLQTLDTCGVRQEDVETFRVPGSNEIPHAASMIAKTGAFDVIIGLGLVIAGETDHHTIITHATASALQSVGVRFEVPVINGIISVSNEKQAADRISGELDRGSEFAYAALEMAQLNNLLQKRIFDEDANLVLDDLDWLDDLDQAADDDDESEDWKK</sequence>
<comment type="pathway">
    <text evidence="1 7">Cofactor biosynthesis; riboflavin biosynthesis; riboflavin from 2-hydroxy-3-oxobutyl phosphate and 5-amino-6-(D-ribitylamino)uracil: step 1/2.</text>
</comment>
<protein>
    <recommendedName>
        <fullName evidence="3 7">6,7-dimethyl-8-ribityllumazine synthase</fullName>
        <shortName evidence="7">DMRL synthase</shortName>
        <shortName evidence="7">LS</shortName>
        <shortName evidence="7">Lumazine synthase</shortName>
        <ecNumber evidence="3 7">2.5.1.78</ecNumber>
    </recommendedName>
</protein>
<dbReference type="CDD" id="cd09209">
    <property type="entry name" value="Lumazine_synthase-I"/>
    <property type="match status" value="1"/>
</dbReference>
<evidence type="ECO:0000256" key="4">
    <source>
        <dbReference type="ARBA" id="ARBA00022619"/>
    </source>
</evidence>
<keyword evidence="5 7" id="KW-0808">Transferase</keyword>
<dbReference type="GO" id="GO:0000906">
    <property type="term" value="F:6,7-dimethyl-8-ribityllumazine synthase activity"/>
    <property type="evidence" value="ECO:0007669"/>
    <property type="project" value="UniProtKB-UniRule"/>
</dbReference>
<dbReference type="EC" id="2.5.1.78" evidence="3 7"/>
<dbReference type="Gene3D" id="3.40.50.960">
    <property type="entry name" value="Lumazine/riboflavin synthase"/>
    <property type="match status" value="1"/>
</dbReference>
<comment type="similarity">
    <text evidence="2 7">Belongs to the DMRL synthase family.</text>
</comment>
<evidence type="ECO:0000256" key="7">
    <source>
        <dbReference type="HAMAP-Rule" id="MF_00178"/>
    </source>
</evidence>
<dbReference type="Pfam" id="PF00885">
    <property type="entry name" value="DMRL_synthase"/>
    <property type="match status" value="1"/>
</dbReference>
<dbReference type="EMBL" id="JAAGNX010000001">
    <property type="protein sequence ID" value="NDV60833.1"/>
    <property type="molecule type" value="Genomic_DNA"/>
</dbReference>
<accession>A0A6B2LX97</accession>
<dbReference type="InterPro" id="IPR002180">
    <property type="entry name" value="LS/RS"/>
</dbReference>
<dbReference type="PANTHER" id="PTHR21058:SF0">
    <property type="entry name" value="6,7-DIMETHYL-8-RIBITYLLUMAZINE SYNTHASE"/>
    <property type="match status" value="1"/>
</dbReference>
<dbReference type="InterPro" id="IPR034964">
    <property type="entry name" value="LS"/>
</dbReference>
<evidence type="ECO:0000256" key="3">
    <source>
        <dbReference type="ARBA" id="ARBA00012664"/>
    </source>
</evidence>
<proteinExistence type="inferred from homology"/>
<feature type="binding site" evidence="7">
    <location>
        <position position="25"/>
    </location>
    <ligand>
        <name>5-amino-6-(D-ribitylamino)uracil</name>
        <dbReference type="ChEBI" id="CHEBI:15934"/>
    </ligand>
</feature>
<dbReference type="GO" id="GO:0009231">
    <property type="term" value="P:riboflavin biosynthetic process"/>
    <property type="evidence" value="ECO:0007669"/>
    <property type="project" value="UniProtKB-UniRule"/>
</dbReference>
<reference evidence="8 9" key="1">
    <citation type="submission" date="2020-02" db="EMBL/GenBank/DDBJ databases">
        <title>Albibacoteraceae fam. nov., the first described family within the subdivision 4 Verrucomicrobia.</title>
        <authorList>
            <person name="Xi F."/>
        </authorList>
    </citation>
    <scope>NUCLEOTIDE SEQUENCE [LARGE SCALE GENOMIC DNA]</scope>
    <source>
        <strain evidence="8 9">CK1056</strain>
    </source>
</reference>
<evidence type="ECO:0000256" key="2">
    <source>
        <dbReference type="ARBA" id="ARBA00007424"/>
    </source>
</evidence>
<dbReference type="SUPFAM" id="SSF52121">
    <property type="entry name" value="Lumazine synthase"/>
    <property type="match status" value="1"/>
</dbReference>
<dbReference type="UniPathway" id="UPA00275">
    <property type="reaction ID" value="UER00404"/>
</dbReference>
<name>A0A6B2LX97_9BACT</name>
<comment type="function">
    <text evidence="7">Catalyzes the formation of 6,7-dimethyl-8-ribityllumazine by condensation of 5-amino-6-(D-ribitylamino)uracil with 3,4-dihydroxy-2-butanone 4-phosphate. This is the penultimate step in the biosynthesis of riboflavin.</text>
</comment>
<dbReference type="GO" id="GO:0009349">
    <property type="term" value="C:riboflavin synthase complex"/>
    <property type="evidence" value="ECO:0007669"/>
    <property type="project" value="UniProtKB-UniRule"/>
</dbReference>
<dbReference type="RefSeq" id="WP_163961212.1">
    <property type="nucleotide sequence ID" value="NZ_JAAGNX010000001.1"/>
</dbReference>
<feature type="binding site" evidence="7">
    <location>
        <begin position="88"/>
        <end position="89"/>
    </location>
    <ligand>
        <name>(2S)-2-hydroxy-3-oxobutyl phosphate</name>
        <dbReference type="ChEBI" id="CHEBI:58830"/>
    </ligand>
</feature>
<comment type="caution">
    <text evidence="8">The sequence shown here is derived from an EMBL/GenBank/DDBJ whole genome shotgun (WGS) entry which is preliminary data.</text>
</comment>
<dbReference type="AlphaFoldDB" id="A0A6B2LX97"/>
<feature type="binding site" evidence="7">
    <location>
        <begin position="83"/>
        <end position="85"/>
    </location>
    <ligand>
        <name>5-amino-6-(D-ribitylamino)uracil</name>
        <dbReference type="ChEBI" id="CHEBI:15934"/>
    </ligand>
</feature>
<keyword evidence="9" id="KW-1185">Reference proteome</keyword>
<evidence type="ECO:0000313" key="8">
    <source>
        <dbReference type="EMBL" id="NDV60833.1"/>
    </source>
</evidence>
<feature type="binding site" evidence="7">
    <location>
        <position position="116"/>
    </location>
    <ligand>
        <name>5-amino-6-(D-ribitylamino)uracil</name>
        <dbReference type="ChEBI" id="CHEBI:15934"/>
    </ligand>
</feature>
<gene>
    <name evidence="7 8" type="primary">ribH</name>
    <name evidence="8" type="ORF">G0Q06_00035</name>
</gene>
<feature type="active site" description="Proton donor" evidence="7">
    <location>
        <position position="91"/>
    </location>
</feature>
<keyword evidence="4 7" id="KW-0686">Riboflavin biosynthesis</keyword>